<reference evidence="2 3" key="1">
    <citation type="submission" date="2016-06" db="EMBL/GenBank/DDBJ databases">
        <authorList>
            <person name="Kjaerup R.B."/>
            <person name="Dalgaard T.S."/>
            <person name="Juul-Madsen H.R."/>
        </authorList>
    </citation>
    <scope>NUCLEOTIDE SEQUENCE [LARGE SCALE GENOMIC DNA]</scope>
    <source>
        <strain evidence="2 3">CECT 8886</strain>
    </source>
</reference>
<feature type="domain" description="Thiolase C-terminal" evidence="1">
    <location>
        <begin position="258"/>
        <end position="392"/>
    </location>
</feature>
<dbReference type="NCBIfam" id="NF006010">
    <property type="entry name" value="PRK08142.1"/>
    <property type="match status" value="1"/>
</dbReference>
<name>A0A1A8TVX2_9GAMM</name>
<dbReference type="EMBL" id="FLOB01000020">
    <property type="protein sequence ID" value="SBS37608.1"/>
    <property type="molecule type" value="Genomic_DNA"/>
</dbReference>
<dbReference type="Pfam" id="PF22691">
    <property type="entry name" value="Thiolase_C_1"/>
    <property type="match status" value="1"/>
</dbReference>
<dbReference type="InterPro" id="IPR002155">
    <property type="entry name" value="Thiolase"/>
</dbReference>
<organism evidence="2 3">
    <name type="scientific">Marinomonas spartinae</name>
    <dbReference type="NCBI Taxonomy" id="1792290"/>
    <lineage>
        <taxon>Bacteria</taxon>
        <taxon>Pseudomonadati</taxon>
        <taxon>Pseudomonadota</taxon>
        <taxon>Gammaproteobacteria</taxon>
        <taxon>Oceanospirillales</taxon>
        <taxon>Oceanospirillaceae</taxon>
        <taxon>Marinomonas</taxon>
    </lineage>
</organism>
<evidence type="ECO:0000259" key="1">
    <source>
        <dbReference type="Pfam" id="PF22691"/>
    </source>
</evidence>
<dbReference type="Gene3D" id="3.40.47.10">
    <property type="match status" value="1"/>
</dbReference>
<keyword evidence="3" id="KW-1185">Reference proteome</keyword>
<gene>
    <name evidence="2" type="ORF">MSP8886_04193</name>
</gene>
<proteinExistence type="predicted"/>
<dbReference type="InterPro" id="IPR016039">
    <property type="entry name" value="Thiolase-like"/>
</dbReference>
<dbReference type="AlphaFoldDB" id="A0A1A8TVX2"/>
<accession>A0A1A8TVX2</accession>
<sequence length="395" mass="42060">MGLKGQAYVVGAYEHPTRHAVDRSLGQLHADVALGALQDAGLTVDDVDGYFCAGDVPGWESPGVGPLSVVEYLGLKLRHFDTSETWGSSYINHVEHAVQAIQAGKCRVALITQAGRPRAEKFSPVESHLKQTQSTAESPFELPYGPVVTNMYGMCAARHMYEYGTTSEQLAWIKVAASHHAQHNPNAMLPKVVTVEEVIASPIVSTPLHRLDCCVISDGGGALVIAHPDVARQLKRPLIRPIGSGFTVKHLNGGYFNILESGAVQTGKEAFAEAGVTPQDIQYASLYDSFTITVLIQLENLGFCEPGQGGRFVTDGGLISGVGRLPFNTDGGGLCNNHPGNRGGMTKLIEAMRQLRGEAHPAVQVDNCTLALVHGTGGQLGARHGSATLILEREG</sequence>
<dbReference type="InterPro" id="IPR055140">
    <property type="entry name" value="Thiolase_C_2"/>
</dbReference>
<dbReference type="GO" id="GO:0003988">
    <property type="term" value="F:acetyl-CoA C-acyltransferase activity"/>
    <property type="evidence" value="ECO:0007669"/>
    <property type="project" value="UniProtKB-ARBA"/>
</dbReference>
<dbReference type="RefSeq" id="WP_067020671.1">
    <property type="nucleotide sequence ID" value="NZ_FLOB01000020.1"/>
</dbReference>
<dbReference type="Proteomes" id="UP000092544">
    <property type="component" value="Unassembled WGS sequence"/>
</dbReference>
<dbReference type="STRING" id="1792290.MSP8886_04193"/>
<dbReference type="PIRSF" id="PIRSF000429">
    <property type="entry name" value="Ac-CoA_Ac_transf"/>
    <property type="match status" value="1"/>
</dbReference>
<evidence type="ECO:0000313" key="2">
    <source>
        <dbReference type="EMBL" id="SBS37608.1"/>
    </source>
</evidence>
<protein>
    <submittedName>
        <fullName evidence="2">Acetyl-CoA acetyltransferase</fullName>
    </submittedName>
</protein>
<keyword evidence="2" id="KW-0808">Transferase</keyword>
<dbReference type="SUPFAM" id="SSF53901">
    <property type="entry name" value="Thiolase-like"/>
    <property type="match status" value="1"/>
</dbReference>
<dbReference type="OrthoDB" id="7053663at2"/>
<dbReference type="PANTHER" id="PTHR42870">
    <property type="entry name" value="ACETYL-COA C-ACETYLTRANSFERASE"/>
    <property type="match status" value="1"/>
</dbReference>
<dbReference type="PANTHER" id="PTHR42870:SF1">
    <property type="entry name" value="NON-SPECIFIC LIPID-TRANSFER PROTEIN-LIKE 2"/>
    <property type="match status" value="1"/>
</dbReference>
<evidence type="ECO:0000313" key="3">
    <source>
        <dbReference type="Proteomes" id="UP000092544"/>
    </source>
</evidence>
<dbReference type="CDD" id="cd00829">
    <property type="entry name" value="SCP-x_thiolase"/>
    <property type="match status" value="1"/>
</dbReference>